<dbReference type="SMART" id="SM00490">
    <property type="entry name" value="HELICc"/>
    <property type="match status" value="1"/>
</dbReference>
<keyword evidence="1" id="KW-0347">Helicase</keyword>
<evidence type="ECO:0000259" key="3">
    <source>
        <dbReference type="PROSITE" id="PS51194"/>
    </source>
</evidence>
<protein>
    <submittedName>
        <fullName evidence="4">P-loop containing nucleoside triphosphate hydrolase protein</fullName>
    </submittedName>
</protein>
<dbReference type="Proteomes" id="UP000813385">
    <property type="component" value="Unassembled WGS sequence"/>
</dbReference>
<keyword evidence="4" id="KW-0378">Hydrolase</keyword>
<dbReference type="PROSITE" id="PS51194">
    <property type="entry name" value="HELICASE_CTER"/>
    <property type="match status" value="1"/>
</dbReference>
<dbReference type="InterPro" id="IPR027417">
    <property type="entry name" value="P-loop_NTPase"/>
</dbReference>
<name>A0A8K0TQQ8_9PEZI</name>
<keyword evidence="5" id="KW-1185">Reference proteome</keyword>
<keyword evidence="1" id="KW-0547">Nucleotide-binding</keyword>
<dbReference type="PANTHER" id="PTHR47396">
    <property type="entry name" value="TYPE I RESTRICTION ENZYME ECOKI R PROTEIN"/>
    <property type="match status" value="1"/>
</dbReference>
<proteinExistence type="predicted"/>
<dbReference type="GO" id="GO:0036121">
    <property type="term" value="F:double-stranded DNA helicase activity"/>
    <property type="evidence" value="ECO:0007669"/>
    <property type="project" value="TreeGrafter"/>
</dbReference>
<reference evidence="4" key="1">
    <citation type="journal article" date="2021" name="Nat. Commun.">
        <title>Genetic determinants of endophytism in the Arabidopsis root mycobiome.</title>
        <authorList>
            <person name="Mesny F."/>
            <person name="Miyauchi S."/>
            <person name="Thiergart T."/>
            <person name="Pickel B."/>
            <person name="Atanasova L."/>
            <person name="Karlsson M."/>
            <person name="Huettel B."/>
            <person name="Barry K.W."/>
            <person name="Haridas S."/>
            <person name="Chen C."/>
            <person name="Bauer D."/>
            <person name="Andreopoulos W."/>
            <person name="Pangilinan J."/>
            <person name="LaButti K."/>
            <person name="Riley R."/>
            <person name="Lipzen A."/>
            <person name="Clum A."/>
            <person name="Drula E."/>
            <person name="Henrissat B."/>
            <person name="Kohler A."/>
            <person name="Grigoriev I.V."/>
            <person name="Martin F.M."/>
            <person name="Hacquard S."/>
        </authorList>
    </citation>
    <scope>NUCLEOTIDE SEQUENCE</scope>
    <source>
        <strain evidence="4">MPI-CAGE-AT-0016</strain>
    </source>
</reference>
<dbReference type="SUPFAM" id="SSF52540">
    <property type="entry name" value="P-loop containing nucleoside triphosphate hydrolases"/>
    <property type="match status" value="1"/>
</dbReference>
<dbReference type="GO" id="GO:0016787">
    <property type="term" value="F:hydrolase activity"/>
    <property type="evidence" value="ECO:0007669"/>
    <property type="project" value="UniProtKB-KW"/>
</dbReference>
<evidence type="ECO:0000259" key="2">
    <source>
        <dbReference type="PROSITE" id="PS51192"/>
    </source>
</evidence>
<comment type="caution">
    <text evidence="4">The sequence shown here is derived from an EMBL/GenBank/DDBJ whole genome shotgun (WGS) entry which is preliminary data.</text>
</comment>
<dbReference type="Pfam" id="PF00271">
    <property type="entry name" value="Helicase_C"/>
    <property type="match status" value="1"/>
</dbReference>
<dbReference type="InterPro" id="IPR001650">
    <property type="entry name" value="Helicase_C-like"/>
</dbReference>
<dbReference type="InterPro" id="IPR050742">
    <property type="entry name" value="Helicase_Restrict-Modif_Enz"/>
</dbReference>
<dbReference type="CDD" id="cd18032">
    <property type="entry name" value="DEXHc_RE_I_III_res"/>
    <property type="match status" value="1"/>
</dbReference>
<dbReference type="GO" id="GO:0000403">
    <property type="term" value="F:Y-form DNA binding"/>
    <property type="evidence" value="ECO:0007669"/>
    <property type="project" value="TreeGrafter"/>
</dbReference>
<dbReference type="OrthoDB" id="16911at2759"/>
<accession>A0A8K0TQQ8</accession>
<dbReference type="PANTHER" id="PTHR47396:SF1">
    <property type="entry name" value="ATP-DEPENDENT HELICASE IRC3-RELATED"/>
    <property type="match status" value="1"/>
</dbReference>
<evidence type="ECO:0000256" key="1">
    <source>
        <dbReference type="ARBA" id="ARBA00022806"/>
    </source>
</evidence>
<dbReference type="Gene3D" id="3.40.50.300">
    <property type="entry name" value="P-loop containing nucleotide triphosphate hydrolases"/>
    <property type="match status" value="2"/>
</dbReference>
<evidence type="ECO:0000313" key="4">
    <source>
        <dbReference type="EMBL" id="KAH7375612.1"/>
    </source>
</evidence>
<dbReference type="GO" id="GO:0070125">
    <property type="term" value="P:mitochondrial translational elongation"/>
    <property type="evidence" value="ECO:0007669"/>
    <property type="project" value="TreeGrafter"/>
</dbReference>
<dbReference type="AlphaFoldDB" id="A0A8K0TQQ8"/>
<dbReference type="EMBL" id="JAGPXD010000001">
    <property type="protein sequence ID" value="KAH7375612.1"/>
    <property type="molecule type" value="Genomic_DNA"/>
</dbReference>
<dbReference type="GO" id="GO:0005524">
    <property type="term" value="F:ATP binding"/>
    <property type="evidence" value="ECO:0007669"/>
    <property type="project" value="InterPro"/>
</dbReference>
<dbReference type="GO" id="GO:0005759">
    <property type="term" value="C:mitochondrial matrix"/>
    <property type="evidence" value="ECO:0007669"/>
    <property type="project" value="TreeGrafter"/>
</dbReference>
<sequence>MRSRPAISQPFRTSPHNLRLPLPRPRWASSQIKLRSYQEECIQTILESLNQGHKRLGVSLATGSGKTVIFTQLIQRIQPRSPDATQTLILAHRRELVEQAAKHCANAYPDARVDIEMGNVHASGTADITIASLQSITSKNRLDKYDPSRFKLVLVDEAHHIVAPGYMKVLGHFGLATKTPNSPALVGVSATFSRFDGLRLGAAIDEIVYHKDYVDMIEEKWLSDVVFTTVESSADISRVRNAANGDFQPGELSRVVNTEQVNEITVRSWLAKAGDRRSTLVFCVDLAHVAGLTQCFRRHGLDARFVTGDTPKTERSAILDAFKRAEFPVLVNCGVFTEGTDIPNIDCIVLARPTKSRNLLIQMIGRGMRLHADKTNCHVIDMVSSLETGIVTTPTLFGLDPGALADKATVKDLKDLKDRKDAEAARTQHAYDSIDQSQSGNFSASVSFTEYSSVYDLIEDTSGEKHIRAISQYAWVQVGADRYVLVGPSGTFIRLEKLEGDIPPGKPTFRTVEVRALPPGIAKSPFAAPREILTATTFADAVHGSDKFASETFPHPFIHRYQRWRTAPPTSGQLEFLNKLRVKQEPLTPDDLTKGKAADMITKLKHGAKGRFAQLDAEKRRVQRKTQRLEQNDALRARERVTVGPVA</sequence>
<dbReference type="InterPro" id="IPR006935">
    <property type="entry name" value="Helicase/UvrB_N"/>
</dbReference>
<dbReference type="CDD" id="cd18799">
    <property type="entry name" value="SF2_C_EcoAI-like"/>
    <property type="match status" value="1"/>
</dbReference>
<feature type="domain" description="Helicase ATP-binding" evidence="2">
    <location>
        <begin position="47"/>
        <end position="210"/>
    </location>
</feature>
<dbReference type="GO" id="GO:0061749">
    <property type="term" value="F:forked DNA-dependent helicase activity"/>
    <property type="evidence" value="ECO:0007669"/>
    <property type="project" value="TreeGrafter"/>
</dbReference>
<dbReference type="GO" id="GO:0032042">
    <property type="term" value="P:mitochondrial DNA metabolic process"/>
    <property type="evidence" value="ECO:0007669"/>
    <property type="project" value="TreeGrafter"/>
</dbReference>
<dbReference type="InterPro" id="IPR014001">
    <property type="entry name" value="Helicase_ATP-bd"/>
</dbReference>
<dbReference type="Pfam" id="PF04851">
    <property type="entry name" value="ResIII"/>
    <property type="match status" value="1"/>
</dbReference>
<dbReference type="SMART" id="SM00487">
    <property type="entry name" value="DEXDc"/>
    <property type="match status" value="1"/>
</dbReference>
<dbReference type="PROSITE" id="PS51192">
    <property type="entry name" value="HELICASE_ATP_BIND_1"/>
    <property type="match status" value="1"/>
</dbReference>
<organism evidence="4 5">
    <name type="scientific">Plectosphaerella cucumerina</name>
    <dbReference type="NCBI Taxonomy" id="40658"/>
    <lineage>
        <taxon>Eukaryota</taxon>
        <taxon>Fungi</taxon>
        <taxon>Dikarya</taxon>
        <taxon>Ascomycota</taxon>
        <taxon>Pezizomycotina</taxon>
        <taxon>Sordariomycetes</taxon>
        <taxon>Hypocreomycetidae</taxon>
        <taxon>Glomerellales</taxon>
        <taxon>Plectosphaerellaceae</taxon>
        <taxon>Plectosphaerella</taxon>
    </lineage>
</organism>
<keyword evidence="1" id="KW-0067">ATP-binding</keyword>
<feature type="domain" description="Helicase C-terminal" evidence="3">
    <location>
        <begin position="265"/>
        <end position="417"/>
    </location>
</feature>
<evidence type="ECO:0000313" key="5">
    <source>
        <dbReference type="Proteomes" id="UP000813385"/>
    </source>
</evidence>
<gene>
    <name evidence="4" type="ORF">B0T11DRAFT_217478</name>
</gene>